<feature type="compositionally biased region" description="Polar residues" evidence="1">
    <location>
        <begin position="1"/>
        <end position="13"/>
    </location>
</feature>
<gene>
    <name evidence="2" type="ORF">FWILDA_LOCUS17480</name>
</gene>
<proteinExistence type="predicted"/>
<dbReference type="AlphaFoldDB" id="A0A9W4X203"/>
<evidence type="ECO:0000313" key="3">
    <source>
        <dbReference type="Proteomes" id="UP001153678"/>
    </source>
</evidence>
<dbReference type="EMBL" id="CAMKVN010013909">
    <property type="protein sequence ID" value="CAI2196243.1"/>
    <property type="molecule type" value="Genomic_DNA"/>
</dbReference>
<evidence type="ECO:0000256" key="1">
    <source>
        <dbReference type="SAM" id="MobiDB-lite"/>
    </source>
</evidence>
<organism evidence="2 3">
    <name type="scientific">Funneliformis geosporum</name>
    <dbReference type="NCBI Taxonomy" id="1117311"/>
    <lineage>
        <taxon>Eukaryota</taxon>
        <taxon>Fungi</taxon>
        <taxon>Fungi incertae sedis</taxon>
        <taxon>Mucoromycota</taxon>
        <taxon>Glomeromycotina</taxon>
        <taxon>Glomeromycetes</taxon>
        <taxon>Glomerales</taxon>
        <taxon>Glomeraceae</taxon>
        <taxon>Funneliformis</taxon>
    </lineage>
</organism>
<protein>
    <submittedName>
        <fullName evidence="2">19636_t:CDS:1</fullName>
    </submittedName>
</protein>
<comment type="caution">
    <text evidence="2">The sequence shown here is derived from an EMBL/GenBank/DDBJ whole genome shotgun (WGS) entry which is preliminary data.</text>
</comment>
<dbReference type="Proteomes" id="UP001153678">
    <property type="component" value="Unassembled WGS sequence"/>
</dbReference>
<keyword evidence="3" id="KW-1185">Reference proteome</keyword>
<sequence length="45" mass="4916">MGRSSSQTGSSNKRPIYEPSDFVDNTSILSKTVSLESITNNQILL</sequence>
<reference evidence="2" key="1">
    <citation type="submission" date="2022-08" db="EMBL/GenBank/DDBJ databases">
        <authorList>
            <person name="Kallberg Y."/>
            <person name="Tangrot J."/>
            <person name="Rosling A."/>
        </authorList>
    </citation>
    <scope>NUCLEOTIDE SEQUENCE</scope>
    <source>
        <strain evidence="2">Wild A</strain>
    </source>
</reference>
<accession>A0A9W4X203</accession>
<evidence type="ECO:0000313" key="2">
    <source>
        <dbReference type="EMBL" id="CAI2196243.1"/>
    </source>
</evidence>
<feature type="non-terminal residue" evidence="2">
    <location>
        <position position="45"/>
    </location>
</feature>
<feature type="region of interest" description="Disordered" evidence="1">
    <location>
        <begin position="1"/>
        <end position="21"/>
    </location>
</feature>
<name>A0A9W4X203_9GLOM</name>